<comment type="caution">
    <text evidence="3">The sequence shown here is derived from an EMBL/GenBank/DDBJ whole genome shotgun (WGS) entry which is preliminary data.</text>
</comment>
<sequence length="261" mass="26441">MRATIGLAGLLVVLTACGGTVSTTTAAPPPATPTTPSATTAGPTPTPTPSPVVTGPNVSGCFTEDDGRIFTYGDDLPGVVTGKGETGVVITYERNGNVCTWRPLSDRLVAAGYRVLLYARDSRTPPEDVAVAMAKRLAKEKGVKRLFFVGGSIGATTAPLAAARLGGRTAGIVALSGAIDPGDAAKITAPLLQIGTENDGYGGAADLQAAHAAATKAAADELLVVKGESAHASAMFGASYGPQVLDRVLTFMNRHRQPGKG</sequence>
<feature type="region of interest" description="Disordered" evidence="1">
    <location>
        <begin position="22"/>
        <end position="55"/>
    </location>
</feature>
<evidence type="ECO:0000256" key="1">
    <source>
        <dbReference type="SAM" id="MobiDB-lite"/>
    </source>
</evidence>
<dbReference type="SUPFAM" id="SSF53474">
    <property type="entry name" value="alpha/beta-Hydrolases"/>
    <property type="match status" value="1"/>
</dbReference>
<name>A0A7Y6M3I1_9ACTN</name>
<feature type="signal peptide" evidence="2">
    <location>
        <begin position="1"/>
        <end position="26"/>
    </location>
</feature>
<reference evidence="3 4" key="1">
    <citation type="submission" date="2020-06" db="EMBL/GenBank/DDBJ databases">
        <title>Nonomuraea sp. SMC257, a novel actinomycete isolated from soil.</title>
        <authorList>
            <person name="Chanama M."/>
        </authorList>
    </citation>
    <scope>NUCLEOTIDE SEQUENCE [LARGE SCALE GENOMIC DNA]</scope>
    <source>
        <strain evidence="3 4">SMC257</strain>
    </source>
</reference>
<dbReference type="InterPro" id="IPR029058">
    <property type="entry name" value="AB_hydrolase_fold"/>
</dbReference>
<accession>A0A7Y6M3I1</accession>
<dbReference type="EMBL" id="JABWGN010000005">
    <property type="protein sequence ID" value="NUW32269.1"/>
    <property type="molecule type" value="Genomic_DNA"/>
</dbReference>
<gene>
    <name evidence="3" type="ORF">HTZ77_12620</name>
</gene>
<keyword evidence="4" id="KW-1185">Reference proteome</keyword>
<organism evidence="3 4">
    <name type="scientific">Nonomuraea montanisoli</name>
    <dbReference type="NCBI Taxonomy" id="2741721"/>
    <lineage>
        <taxon>Bacteria</taxon>
        <taxon>Bacillati</taxon>
        <taxon>Actinomycetota</taxon>
        <taxon>Actinomycetes</taxon>
        <taxon>Streptosporangiales</taxon>
        <taxon>Streptosporangiaceae</taxon>
        <taxon>Nonomuraea</taxon>
    </lineage>
</organism>
<evidence type="ECO:0008006" key="5">
    <source>
        <dbReference type="Google" id="ProtNLM"/>
    </source>
</evidence>
<feature type="chain" id="PRO_5030681868" description="Alpha/beta hydrolase" evidence="2">
    <location>
        <begin position="27"/>
        <end position="261"/>
    </location>
</feature>
<evidence type="ECO:0000313" key="4">
    <source>
        <dbReference type="Proteomes" id="UP000586042"/>
    </source>
</evidence>
<protein>
    <recommendedName>
        <fullName evidence="5">Alpha/beta hydrolase</fullName>
    </recommendedName>
</protein>
<dbReference type="PROSITE" id="PS51257">
    <property type="entry name" value="PROKAR_LIPOPROTEIN"/>
    <property type="match status" value="1"/>
</dbReference>
<evidence type="ECO:0000256" key="2">
    <source>
        <dbReference type="SAM" id="SignalP"/>
    </source>
</evidence>
<keyword evidence="2" id="KW-0732">Signal</keyword>
<dbReference type="AlphaFoldDB" id="A0A7Y6M3I1"/>
<dbReference type="Proteomes" id="UP000586042">
    <property type="component" value="Unassembled WGS sequence"/>
</dbReference>
<evidence type="ECO:0000313" key="3">
    <source>
        <dbReference type="EMBL" id="NUW32269.1"/>
    </source>
</evidence>
<proteinExistence type="predicted"/>
<feature type="compositionally biased region" description="Low complexity" evidence="1">
    <location>
        <begin position="34"/>
        <end position="43"/>
    </location>
</feature>
<dbReference type="Gene3D" id="3.40.50.1820">
    <property type="entry name" value="alpha/beta hydrolase"/>
    <property type="match status" value="1"/>
</dbReference>
<dbReference type="RefSeq" id="WP_175589747.1">
    <property type="nucleotide sequence ID" value="NZ_JABWGN010000005.1"/>
</dbReference>